<dbReference type="GO" id="GO:0046872">
    <property type="term" value="F:metal ion binding"/>
    <property type="evidence" value="ECO:0007669"/>
    <property type="project" value="UniProtKB-KW"/>
</dbReference>
<evidence type="ECO:0000256" key="2">
    <source>
        <dbReference type="ARBA" id="ARBA00022723"/>
    </source>
</evidence>
<evidence type="ECO:0000256" key="3">
    <source>
        <dbReference type="ARBA" id="ARBA00023004"/>
    </source>
</evidence>
<evidence type="ECO:0000256" key="4">
    <source>
        <dbReference type="ARBA" id="ARBA00023014"/>
    </source>
</evidence>
<proteinExistence type="inferred from homology"/>
<dbReference type="Proteomes" id="UP000252008">
    <property type="component" value="Unassembled WGS sequence"/>
</dbReference>
<name>A0A375YGZ5_MYCPF</name>
<keyword evidence="10" id="KW-1185">Reference proteome</keyword>
<dbReference type="Pfam" id="PF00355">
    <property type="entry name" value="Rieske"/>
    <property type="match status" value="1"/>
</dbReference>
<evidence type="ECO:0000256" key="1">
    <source>
        <dbReference type="ARBA" id="ARBA00022714"/>
    </source>
</evidence>
<keyword evidence="3" id="KW-0408">Iron</keyword>
<feature type="domain" description="Rieske" evidence="8">
    <location>
        <begin position="5"/>
        <end position="101"/>
    </location>
</feature>
<dbReference type="GO" id="GO:0016705">
    <property type="term" value="F:oxidoreductase activity, acting on paired donors, with incorporation or reduction of molecular oxygen"/>
    <property type="evidence" value="ECO:0007669"/>
    <property type="project" value="UniProtKB-ARBA"/>
</dbReference>
<keyword evidence="9" id="KW-0560">Oxidoreductase</keyword>
<keyword evidence="1" id="KW-0001">2Fe-2S</keyword>
<dbReference type="PANTHER" id="PTHR21496">
    <property type="entry name" value="FERREDOXIN-RELATED"/>
    <property type="match status" value="1"/>
</dbReference>
<dbReference type="PROSITE" id="PS51296">
    <property type="entry name" value="RIESKE"/>
    <property type="match status" value="1"/>
</dbReference>
<dbReference type="GO" id="GO:0051537">
    <property type="term" value="F:2 iron, 2 sulfur cluster binding"/>
    <property type="evidence" value="ECO:0007669"/>
    <property type="project" value="UniProtKB-KW"/>
</dbReference>
<protein>
    <submittedName>
        <fullName evidence="9">Dioxygenase ferredoxin component [Rhodococcus jostii RHA1]</fullName>
    </submittedName>
</protein>
<evidence type="ECO:0000256" key="7">
    <source>
        <dbReference type="SAM" id="MobiDB-lite"/>
    </source>
</evidence>
<dbReference type="STRING" id="39692.BST38_18610"/>
<evidence type="ECO:0000313" key="9">
    <source>
        <dbReference type="EMBL" id="SRX80360.1"/>
    </source>
</evidence>
<gene>
    <name evidence="9" type="ORF">MPP7335_02103</name>
</gene>
<dbReference type="InterPro" id="IPR036922">
    <property type="entry name" value="Rieske_2Fe-2S_sf"/>
</dbReference>
<dbReference type="AlphaFoldDB" id="A0A375YGZ5"/>
<comment type="similarity">
    <text evidence="6">Belongs to the bacterial ring-hydroxylating dioxygenase ferredoxin component family.</text>
</comment>
<dbReference type="SUPFAM" id="SSF50022">
    <property type="entry name" value="ISP domain"/>
    <property type="match status" value="1"/>
</dbReference>
<keyword evidence="2" id="KW-0479">Metal-binding</keyword>
<dbReference type="GO" id="GO:0051213">
    <property type="term" value="F:dioxygenase activity"/>
    <property type="evidence" value="ECO:0007669"/>
    <property type="project" value="UniProtKB-KW"/>
</dbReference>
<dbReference type="Gene3D" id="2.102.10.10">
    <property type="entry name" value="Rieske [2Fe-2S] iron-sulphur domain"/>
    <property type="match status" value="1"/>
</dbReference>
<dbReference type="PANTHER" id="PTHR21496:SF0">
    <property type="entry name" value="RIESKE DOMAIN-CONTAINING PROTEIN"/>
    <property type="match status" value="1"/>
</dbReference>
<evidence type="ECO:0000256" key="5">
    <source>
        <dbReference type="ARBA" id="ARBA00034078"/>
    </source>
</evidence>
<dbReference type="InterPro" id="IPR017941">
    <property type="entry name" value="Rieske_2Fe-2S"/>
</dbReference>
<feature type="compositionally biased region" description="Low complexity" evidence="7">
    <location>
        <begin position="103"/>
        <end position="112"/>
    </location>
</feature>
<evidence type="ECO:0000256" key="6">
    <source>
        <dbReference type="ARBA" id="ARBA00038001"/>
    </source>
</evidence>
<evidence type="ECO:0000259" key="8">
    <source>
        <dbReference type="PROSITE" id="PS51296"/>
    </source>
</evidence>
<evidence type="ECO:0000313" key="10">
    <source>
        <dbReference type="Proteomes" id="UP000252008"/>
    </source>
</evidence>
<dbReference type="EMBL" id="UEGS01000001">
    <property type="protein sequence ID" value="SRX80360.1"/>
    <property type="molecule type" value="Genomic_DNA"/>
</dbReference>
<reference evidence="9 10" key="1">
    <citation type="submission" date="2018-05" db="EMBL/GenBank/DDBJ databases">
        <authorList>
            <consortium name="IHU Genomes"/>
        </authorList>
    </citation>
    <scope>NUCLEOTIDE SEQUENCE [LARGE SCALE GENOMIC DNA]</scope>
    <source>
        <strain evidence="9 10">P7335</strain>
    </source>
</reference>
<dbReference type="GO" id="GO:0004497">
    <property type="term" value="F:monooxygenase activity"/>
    <property type="evidence" value="ECO:0007669"/>
    <property type="project" value="UniProtKB-ARBA"/>
</dbReference>
<comment type="cofactor">
    <cofactor evidence="5">
        <name>[2Fe-2S] cluster</name>
        <dbReference type="ChEBI" id="CHEBI:190135"/>
    </cofactor>
</comment>
<keyword evidence="9" id="KW-0223">Dioxygenase</keyword>
<accession>A0A375YGZ5</accession>
<sequence length="119" mass="13326">MSQPWVAVATTRELARRRKLRVELDGTAIALLQAGGKVYAFADLCVHQDRSLSKGTLLHGKLICPGHQWQFDLETGYEADQDRCQPTYAVRVDEDSGTVYVDPTPRTQQTPQAPEEVRT</sequence>
<feature type="region of interest" description="Disordered" evidence="7">
    <location>
        <begin position="95"/>
        <end position="119"/>
    </location>
</feature>
<organism evidence="9 10">
    <name type="scientific">Mycolicibacterium parafortuitum</name>
    <name type="common">Mycobacterium parafortuitum</name>
    <dbReference type="NCBI Taxonomy" id="39692"/>
    <lineage>
        <taxon>Bacteria</taxon>
        <taxon>Bacillati</taxon>
        <taxon>Actinomycetota</taxon>
        <taxon>Actinomycetes</taxon>
        <taxon>Mycobacteriales</taxon>
        <taxon>Mycobacteriaceae</taxon>
        <taxon>Mycolicibacterium</taxon>
    </lineage>
</organism>
<dbReference type="RefSeq" id="WP_083145007.1">
    <property type="nucleotide sequence ID" value="NZ_MVID01000018.1"/>
</dbReference>
<keyword evidence="4" id="KW-0411">Iron-sulfur</keyword>